<reference evidence="2" key="1">
    <citation type="journal article" date="2013" name="Genome">
        <title>Draft Genome Sequence of Geobacillus kaustophilus GBlys, a Lysogenic Strain with Bacteriophage phiOH2.</title>
        <authorList>
            <person name="Doi K."/>
            <person name="Mori K."/>
            <person name="Martono H."/>
            <person name="Nagayoshi Y."/>
            <person name="Fujino Y."/>
            <person name="Tashiro K."/>
            <person name="Kuhara S."/>
            <person name="Ohshima T."/>
        </authorList>
    </citation>
    <scope>NUCLEOTIDE SEQUENCE [LARGE SCALE GENOMIC DNA]</scope>
    <source>
        <strain evidence="2">GBlys</strain>
    </source>
</reference>
<name>U2YD73_GEOKU</name>
<organism evidence="1 2">
    <name type="scientific">Geobacillus kaustophilus GBlys</name>
    <dbReference type="NCBI Taxonomy" id="1337888"/>
    <lineage>
        <taxon>Bacteria</taxon>
        <taxon>Bacillati</taxon>
        <taxon>Bacillota</taxon>
        <taxon>Bacilli</taxon>
        <taxon>Bacillales</taxon>
        <taxon>Anoxybacillaceae</taxon>
        <taxon>Geobacillus</taxon>
        <taxon>Geobacillus thermoleovorans group</taxon>
    </lineage>
</organism>
<sequence length="41" mass="4815">MAEIDMLVHVGEKEEEKLFEERLDQLFEQSVMVNGHPITSR</sequence>
<evidence type="ECO:0000313" key="1">
    <source>
        <dbReference type="EMBL" id="GAD15023.1"/>
    </source>
</evidence>
<comment type="caution">
    <text evidence="1">The sequence shown here is derived from an EMBL/GenBank/DDBJ whole genome shotgun (WGS) entry which is preliminary data.</text>
</comment>
<proteinExistence type="predicted"/>
<dbReference type="EMBL" id="BASG01000048">
    <property type="protein sequence ID" value="GAD15023.1"/>
    <property type="molecule type" value="Genomic_DNA"/>
</dbReference>
<dbReference type="Proteomes" id="UP000016424">
    <property type="component" value="Unassembled WGS sequence"/>
</dbReference>
<protein>
    <submittedName>
        <fullName evidence="1">Uncharacterized protein</fullName>
    </submittedName>
</protein>
<accession>U2YD73</accession>
<gene>
    <name evidence="1" type="ORF">GBL_3240</name>
</gene>
<evidence type="ECO:0000313" key="2">
    <source>
        <dbReference type="Proteomes" id="UP000016424"/>
    </source>
</evidence>
<dbReference type="AlphaFoldDB" id="U2YD73"/>